<name>A0A388LV52_CHABU</name>
<feature type="region of interest" description="Disordered" evidence="1">
    <location>
        <begin position="626"/>
        <end position="726"/>
    </location>
</feature>
<gene>
    <name evidence="2" type="ORF">CBR_g41110</name>
</gene>
<dbReference type="EMBL" id="BFEA01000553">
    <property type="protein sequence ID" value="GBG86206.1"/>
    <property type="molecule type" value="Genomic_DNA"/>
</dbReference>
<protein>
    <submittedName>
        <fullName evidence="2">Uncharacterized protein</fullName>
    </submittedName>
</protein>
<feature type="region of interest" description="Disordered" evidence="1">
    <location>
        <begin position="423"/>
        <end position="555"/>
    </location>
</feature>
<sequence>MEIPLLIVTNNLSENISESPVRDLGLTISLRMVRRGEAELSVVHLVEPSPESTGKARVVTPVPSGINYCENLTFISGVVYLGEQELMRVEGYRTITGARLDSVVLGDGRRIVNRRLLGVEAMFAQAVKDVAEMSEVFLKGTTVDQDIVEVDENVLLQDVPEDVVHRPLKGSGSISEAEWHHRELVVAESRSERGLRLVGCSDADLMLIGTRHGVAVLNRVAVEAAIVDAETESSVRFASKEDGCTPRGVAGFNETLSQELLKLMLEFGGLGDRESVWILVVNTIVRHKLNGVLDVTHRWDAGVRERRWENVVVLSDEVTNCGLQVTWTRNSEQPACIEYLELLILQAWRTDVEGDLLGFLFGSVQPGHRQSIVQELIVPLAQLADDLPLDIVSQSDDSPAPHIEYLKPYGIIDHTFYPKEPEALEGEEEVTEEEGDVDEETLEGSYSEYNEGEQSEEEEELEEEDEEEEAGSEWEDLPEEAARTGTKAEDAEAARRREEIAVEKNQLEITSGASLCINDDPTRDPEPPEPEDGGSATAAPSTSRQRRRESGLWEEGIKADGIGRASVVGWEGKEMLTGRGVSGIEMHSDVEWAGGDRERKGRYSRRGVCQESRACWDRDYEGEWLAGGRNQGRRDRRASDVEWEGDKTNLAGGGKRQGRRDRGCSPTWSGGEGEKILAETSFRRGVGGGAIGTGGGVEPMSREKGKPGRIWAGGERGGDVGIGDAV</sequence>
<feature type="compositionally biased region" description="Acidic residues" evidence="1">
    <location>
        <begin position="450"/>
        <end position="479"/>
    </location>
</feature>
<dbReference type="Proteomes" id="UP000265515">
    <property type="component" value="Unassembled WGS sequence"/>
</dbReference>
<dbReference type="Gramene" id="GBG86206">
    <property type="protein sequence ID" value="GBG86206"/>
    <property type="gene ID" value="CBR_g41110"/>
</dbReference>
<proteinExistence type="predicted"/>
<reference evidence="2 3" key="1">
    <citation type="journal article" date="2018" name="Cell">
        <title>The Chara Genome: Secondary Complexity and Implications for Plant Terrestrialization.</title>
        <authorList>
            <person name="Nishiyama T."/>
            <person name="Sakayama H."/>
            <person name="Vries J.D."/>
            <person name="Buschmann H."/>
            <person name="Saint-Marcoux D."/>
            <person name="Ullrich K.K."/>
            <person name="Haas F.B."/>
            <person name="Vanderstraeten L."/>
            <person name="Becker D."/>
            <person name="Lang D."/>
            <person name="Vosolsobe S."/>
            <person name="Rombauts S."/>
            <person name="Wilhelmsson P.K.I."/>
            <person name="Janitza P."/>
            <person name="Kern R."/>
            <person name="Heyl A."/>
            <person name="Rumpler F."/>
            <person name="Villalobos L.I.A.C."/>
            <person name="Clay J.M."/>
            <person name="Skokan R."/>
            <person name="Toyoda A."/>
            <person name="Suzuki Y."/>
            <person name="Kagoshima H."/>
            <person name="Schijlen E."/>
            <person name="Tajeshwar N."/>
            <person name="Catarino B."/>
            <person name="Hetherington A.J."/>
            <person name="Saltykova A."/>
            <person name="Bonnot C."/>
            <person name="Breuninger H."/>
            <person name="Symeonidi A."/>
            <person name="Radhakrishnan G.V."/>
            <person name="Van Nieuwerburgh F."/>
            <person name="Deforce D."/>
            <person name="Chang C."/>
            <person name="Karol K.G."/>
            <person name="Hedrich R."/>
            <person name="Ulvskov P."/>
            <person name="Glockner G."/>
            <person name="Delwiche C.F."/>
            <person name="Petrasek J."/>
            <person name="Van de Peer Y."/>
            <person name="Friml J."/>
            <person name="Beilby M."/>
            <person name="Dolan L."/>
            <person name="Kohara Y."/>
            <person name="Sugano S."/>
            <person name="Fujiyama A."/>
            <person name="Delaux P.-M."/>
            <person name="Quint M."/>
            <person name="TheiBen G."/>
            <person name="Hagemann M."/>
            <person name="Harholt J."/>
            <person name="Dunand C."/>
            <person name="Zachgo S."/>
            <person name="Langdale J."/>
            <person name="Maumus F."/>
            <person name="Straeten D.V.D."/>
            <person name="Gould S.B."/>
            <person name="Rensing S.A."/>
        </authorList>
    </citation>
    <scope>NUCLEOTIDE SEQUENCE [LARGE SCALE GENOMIC DNA]</scope>
    <source>
        <strain evidence="2 3">S276</strain>
    </source>
</reference>
<feature type="compositionally biased region" description="Basic and acidic residues" evidence="1">
    <location>
        <begin position="637"/>
        <end position="647"/>
    </location>
</feature>
<feature type="compositionally biased region" description="Basic and acidic residues" evidence="1">
    <location>
        <begin position="480"/>
        <end position="506"/>
    </location>
</feature>
<evidence type="ECO:0000256" key="1">
    <source>
        <dbReference type="SAM" id="MobiDB-lite"/>
    </source>
</evidence>
<organism evidence="2 3">
    <name type="scientific">Chara braunii</name>
    <name type="common">Braun's stonewort</name>
    <dbReference type="NCBI Taxonomy" id="69332"/>
    <lineage>
        <taxon>Eukaryota</taxon>
        <taxon>Viridiplantae</taxon>
        <taxon>Streptophyta</taxon>
        <taxon>Charophyceae</taxon>
        <taxon>Charales</taxon>
        <taxon>Characeae</taxon>
        <taxon>Chara</taxon>
    </lineage>
</organism>
<dbReference type="AlphaFoldDB" id="A0A388LV52"/>
<evidence type="ECO:0000313" key="2">
    <source>
        <dbReference type="EMBL" id="GBG86206.1"/>
    </source>
</evidence>
<comment type="caution">
    <text evidence="2">The sequence shown here is derived from an EMBL/GenBank/DDBJ whole genome shotgun (WGS) entry which is preliminary data.</text>
</comment>
<evidence type="ECO:0000313" key="3">
    <source>
        <dbReference type="Proteomes" id="UP000265515"/>
    </source>
</evidence>
<accession>A0A388LV52</accession>
<keyword evidence="3" id="KW-1185">Reference proteome</keyword>
<feature type="compositionally biased region" description="Gly residues" evidence="1">
    <location>
        <begin position="685"/>
        <end position="697"/>
    </location>
</feature>
<feature type="compositionally biased region" description="Acidic residues" evidence="1">
    <location>
        <begin position="423"/>
        <end position="442"/>
    </location>
</feature>